<dbReference type="FunFam" id="1.10.10.60:FF:000023">
    <property type="entry name" value="protein REVEILLE 6 isoform X1"/>
    <property type="match status" value="1"/>
</dbReference>
<dbReference type="PANTHER" id="PTHR12802">
    <property type="entry name" value="SWI/SNF COMPLEX-RELATED"/>
    <property type="match status" value="1"/>
</dbReference>
<evidence type="ECO:0000313" key="11">
    <source>
        <dbReference type="Proteomes" id="UP001443914"/>
    </source>
</evidence>
<dbReference type="InterPro" id="IPR006447">
    <property type="entry name" value="Myb_dom_plants"/>
</dbReference>
<keyword evidence="3" id="KW-0238">DNA-binding</keyword>
<dbReference type="PROSITE" id="PS51294">
    <property type="entry name" value="HTH_MYB"/>
    <property type="match status" value="1"/>
</dbReference>
<dbReference type="SMART" id="SM00717">
    <property type="entry name" value="SANT"/>
    <property type="match status" value="1"/>
</dbReference>
<dbReference type="Proteomes" id="UP001443914">
    <property type="component" value="Unassembled WGS sequence"/>
</dbReference>
<dbReference type="InterPro" id="IPR017884">
    <property type="entry name" value="SANT_dom"/>
</dbReference>
<evidence type="ECO:0000256" key="6">
    <source>
        <dbReference type="SAM" id="MobiDB-lite"/>
    </source>
</evidence>
<reference evidence="10" key="1">
    <citation type="submission" date="2024-03" db="EMBL/GenBank/DDBJ databases">
        <title>WGS assembly of Saponaria officinalis var. Norfolk2.</title>
        <authorList>
            <person name="Jenkins J."/>
            <person name="Shu S."/>
            <person name="Grimwood J."/>
            <person name="Barry K."/>
            <person name="Goodstein D."/>
            <person name="Schmutz J."/>
            <person name="Leebens-Mack J."/>
            <person name="Osbourn A."/>
        </authorList>
    </citation>
    <scope>NUCLEOTIDE SEQUENCE [LARGE SCALE GENOMIC DNA]</scope>
    <source>
        <strain evidence="10">JIC</strain>
    </source>
</reference>
<dbReference type="SUPFAM" id="SSF46689">
    <property type="entry name" value="Homeodomain-like"/>
    <property type="match status" value="1"/>
</dbReference>
<dbReference type="PROSITE" id="PS51293">
    <property type="entry name" value="SANT"/>
    <property type="match status" value="1"/>
</dbReference>
<evidence type="ECO:0000256" key="3">
    <source>
        <dbReference type="ARBA" id="ARBA00023125"/>
    </source>
</evidence>
<dbReference type="AlphaFoldDB" id="A0AAW1NH05"/>
<dbReference type="EMBL" id="JBDFQZ010000001">
    <property type="protein sequence ID" value="KAK9757892.1"/>
    <property type="molecule type" value="Genomic_DNA"/>
</dbReference>
<feature type="domain" description="HTH myb-type" evidence="9">
    <location>
        <begin position="58"/>
        <end position="112"/>
    </location>
</feature>
<feature type="domain" description="Myb-like" evidence="7">
    <location>
        <begin position="63"/>
        <end position="108"/>
    </location>
</feature>
<dbReference type="InterPro" id="IPR001005">
    <property type="entry name" value="SANT/Myb"/>
</dbReference>
<feature type="domain" description="SANT" evidence="8">
    <location>
        <begin position="64"/>
        <end position="112"/>
    </location>
</feature>
<dbReference type="GO" id="GO:0010468">
    <property type="term" value="P:regulation of gene expression"/>
    <property type="evidence" value="ECO:0007669"/>
    <property type="project" value="UniProtKB-ARBA"/>
</dbReference>
<evidence type="ECO:0000259" key="9">
    <source>
        <dbReference type="PROSITE" id="PS51294"/>
    </source>
</evidence>
<dbReference type="GO" id="GO:0005634">
    <property type="term" value="C:nucleus"/>
    <property type="evidence" value="ECO:0007669"/>
    <property type="project" value="UniProtKB-SubCell"/>
</dbReference>
<evidence type="ECO:0000256" key="4">
    <source>
        <dbReference type="ARBA" id="ARBA00023163"/>
    </source>
</evidence>
<comment type="subcellular location">
    <subcellularLocation>
        <location evidence="1">Nucleus</location>
    </subcellularLocation>
</comment>
<keyword evidence="2" id="KW-0805">Transcription regulation</keyword>
<feature type="region of interest" description="Disordered" evidence="6">
    <location>
        <begin position="112"/>
        <end position="137"/>
    </location>
</feature>
<dbReference type="GO" id="GO:0003677">
    <property type="term" value="F:DNA binding"/>
    <property type="evidence" value="ECO:0007669"/>
    <property type="project" value="UniProtKB-KW"/>
</dbReference>
<keyword evidence="5" id="KW-0539">Nucleus</keyword>
<keyword evidence="4" id="KW-0804">Transcription</keyword>
<evidence type="ECO:0000256" key="2">
    <source>
        <dbReference type="ARBA" id="ARBA00023015"/>
    </source>
</evidence>
<dbReference type="Pfam" id="PF00249">
    <property type="entry name" value="Myb_DNA-binding"/>
    <property type="match status" value="1"/>
</dbReference>
<dbReference type="PROSITE" id="PS50090">
    <property type="entry name" value="MYB_LIKE"/>
    <property type="match status" value="1"/>
</dbReference>
<name>A0AAW1NH05_SAPOF</name>
<sequence>MALIDVNMTQSHEFYADSSGMPVFGMSFTPATSGGGCGGGDGVVSTEEQCKKVRKPYTITKCRESWSDEEHEKFLEALHLFDRDWKKIEAFVGSKTVIQIRSHAQKYFLKVQKTGSNERVPPPRPKRKAAHPYPQKASKIAPVTNQPITQHQSSNSDAFEPMHVHSQEPSSMLTAQSGSTPAVSWSFAPAHVFDSSNAGRDDAALATHSVVNCCSSSNESAGAWPSTRLQDQRDKAKRMKVMPDFCQVYSFIGSVFDPGTSDHFEKLMTMDPINVETVLMLMRNLSANLLSPEFEEHKKILASYDVDIGKAGSCSPLPLAHDNSQTAIPAI</sequence>
<evidence type="ECO:0000256" key="1">
    <source>
        <dbReference type="ARBA" id="ARBA00004123"/>
    </source>
</evidence>
<dbReference type="CDD" id="cd00167">
    <property type="entry name" value="SANT"/>
    <property type="match status" value="1"/>
</dbReference>
<organism evidence="10 11">
    <name type="scientific">Saponaria officinalis</name>
    <name type="common">Common soapwort</name>
    <name type="synonym">Lychnis saponaria</name>
    <dbReference type="NCBI Taxonomy" id="3572"/>
    <lineage>
        <taxon>Eukaryota</taxon>
        <taxon>Viridiplantae</taxon>
        <taxon>Streptophyta</taxon>
        <taxon>Embryophyta</taxon>
        <taxon>Tracheophyta</taxon>
        <taxon>Spermatophyta</taxon>
        <taxon>Magnoliopsida</taxon>
        <taxon>eudicotyledons</taxon>
        <taxon>Gunneridae</taxon>
        <taxon>Pentapetalae</taxon>
        <taxon>Caryophyllales</taxon>
        <taxon>Caryophyllaceae</taxon>
        <taxon>Caryophylleae</taxon>
        <taxon>Saponaria</taxon>
    </lineage>
</organism>
<evidence type="ECO:0000313" key="10">
    <source>
        <dbReference type="EMBL" id="KAK9757892.1"/>
    </source>
</evidence>
<dbReference type="PANTHER" id="PTHR12802:SF103">
    <property type="entry name" value="PROTEIN REVEILLE 6"/>
    <property type="match status" value="1"/>
</dbReference>
<dbReference type="Gene3D" id="1.10.10.60">
    <property type="entry name" value="Homeodomain-like"/>
    <property type="match status" value="1"/>
</dbReference>
<accession>A0AAW1NH05</accession>
<evidence type="ECO:0000256" key="5">
    <source>
        <dbReference type="ARBA" id="ARBA00023242"/>
    </source>
</evidence>
<gene>
    <name evidence="10" type="ORF">RND81_01G193600</name>
</gene>
<proteinExistence type="predicted"/>
<dbReference type="InterPro" id="IPR009057">
    <property type="entry name" value="Homeodomain-like_sf"/>
</dbReference>
<dbReference type="Pfam" id="PF24904">
    <property type="entry name" value="RVE6"/>
    <property type="match status" value="1"/>
</dbReference>
<dbReference type="InterPro" id="IPR017930">
    <property type="entry name" value="Myb_dom"/>
</dbReference>
<keyword evidence="11" id="KW-1185">Reference proteome</keyword>
<evidence type="ECO:0000259" key="8">
    <source>
        <dbReference type="PROSITE" id="PS51293"/>
    </source>
</evidence>
<dbReference type="NCBIfam" id="TIGR01557">
    <property type="entry name" value="myb_SHAQKYF"/>
    <property type="match status" value="1"/>
</dbReference>
<protein>
    <submittedName>
        <fullName evidence="10">Uncharacterized protein</fullName>
    </submittedName>
</protein>
<comment type="caution">
    <text evidence="10">The sequence shown here is derived from an EMBL/GenBank/DDBJ whole genome shotgun (WGS) entry which is preliminary data.</text>
</comment>
<evidence type="ECO:0000259" key="7">
    <source>
        <dbReference type="PROSITE" id="PS50090"/>
    </source>
</evidence>